<keyword evidence="3 7" id="KW-0813">Transport</keyword>
<comment type="catalytic activity">
    <reaction evidence="7 8">
        <text>a quinone + NADH + 5 H(+)(in) = a quinol + NAD(+) + 4 H(+)(out)</text>
        <dbReference type="Rhea" id="RHEA:57888"/>
        <dbReference type="ChEBI" id="CHEBI:15378"/>
        <dbReference type="ChEBI" id="CHEBI:24646"/>
        <dbReference type="ChEBI" id="CHEBI:57540"/>
        <dbReference type="ChEBI" id="CHEBI:57945"/>
        <dbReference type="ChEBI" id="CHEBI:132124"/>
    </reaction>
</comment>
<comment type="similarity">
    <text evidence="2 7 8">Belongs to the complex I subunit 3 family.</text>
</comment>
<dbReference type="HAMAP" id="MF_01394">
    <property type="entry name" value="NDH1_NuoA"/>
    <property type="match status" value="1"/>
</dbReference>
<comment type="subunit">
    <text evidence="7">NDH-1 is composed of 14 different subunits. Subunits NuoA, H, J, K, L, M, N constitute the membrane sector of the complex.</text>
</comment>
<evidence type="ECO:0000256" key="5">
    <source>
        <dbReference type="ARBA" id="ARBA00022989"/>
    </source>
</evidence>
<proteinExistence type="inferred from homology"/>
<dbReference type="Gene3D" id="1.20.58.1610">
    <property type="entry name" value="NADH:ubiquinone/plastoquinone oxidoreductase, chain 3"/>
    <property type="match status" value="1"/>
</dbReference>
<dbReference type="PANTHER" id="PTHR11058:SF9">
    <property type="entry name" value="NADH-UBIQUINONE OXIDOREDUCTASE CHAIN 3"/>
    <property type="match status" value="1"/>
</dbReference>
<comment type="function">
    <text evidence="7">NDH-1 shuttles electrons from NADH, via FMN and iron-sulfur (Fe-S) centers, to quinones in the respiratory chain. The immediate electron acceptor for the enzyme in this species is believed to be ubiquinone. Couples the redox reaction to proton translocation (for every two electrons transferred, four hydrogen ions are translocated across the cytoplasmic membrane), and thus conserves the redox energy in a proton gradient.</text>
</comment>
<organism evidence="9 10">
    <name type="scientific">Candidatus Fervidibacter sacchari</name>
    <dbReference type="NCBI Taxonomy" id="1448929"/>
    <lineage>
        <taxon>Bacteria</taxon>
        <taxon>Candidatus Fervidibacterota</taxon>
        <taxon>Candidatus Fervidibacter</taxon>
    </lineage>
</organism>
<dbReference type="EC" id="7.1.1.-" evidence="7"/>
<dbReference type="RefSeq" id="WP_259094593.1">
    <property type="nucleotide sequence ID" value="NZ_CP130454.1"/>
</dbReference>
<keyword evidence="7 8" id="KW-0874">Quinone</keyword>
<dbReference type="InterPro" id="IPR000440">
    <property type="entry name" value="NADH_UbQ/plastoQ_OxRdtase_su3"/>
</dbReference>
<feature type="transmembrane region" description="Helical" evidence="7">
    <location>
        <begin position="60"/>
        <end position="82"/>
    </location>
</feature>
<keyword evidence="10" id="KW-1185">Reference proteome</keyword>
<comment type="subcellular location">
    <subcellularLocation>
        <location evidence="7 8">Cell membrane</location>
        <topology evidence="7 8">Multi-pass membrane protein</topology>
    </subcellularLocation>
    <subcellularLocation>
        <location evidence="1">Membrane</location>
        <topology evidence="1">Multi-pass membrane protein</topology>
    </subcellularLocation>
</comment>
<dbReference type="PANTHER" id="PTHR11058">
    <property type="entry name" value="NADH-UBIQUINONE OXIDOREDUCTASE CHAIN 3"/>
    <property type="match status" value="1"/>
</dbReference>
<keyword evidence="7 8" id="KW-0520">NAD</keyword>
<evidence type="ECO:0000313" key="9">
    <source>
        <dbReference type="EMBL" id="MCS3918618.1"/>
    </source>
</evidence>
<dbReference type="Proteomes" id="UP001204798">
    <property type="component" value="Unassembled WGS sequence"/>
</dbReference>
<name>A0ABT2EL06_9BACT</name>
<evidence type="ECO:0000256" key="7">
    <source>
        <dbReference type="HAMAP-Rule" id="MF_01394"/>
    </source>
</evidence>
<dbReference type="EMBL" id="JANUCP010000002">
    <property type="protein sequence ID" value="MCS3918618.1"/>
    <property type="molecule type" value="Genomic_DNA"/>
</dbReference>
<keyword evidence="7" id="KW-1003">Cell membrane</keyword>
<comment type="caution">
    <text evidence="9">The sequence shown here is derived from an EMBL/GenBank/DDBJ whole genome shotgun (WGS) entry which is preliminary data.</text>
</comment>
<sequence>MHVLQDYLFVAVFVVVGILAVAVTLGIAWLLRPYKPTPLKLMTYECSVPPKGTAWVQFRIIYYLFAILFVIFDVEAIFLFPWGVALKWLKEHGLGVLAFVDMLIFLVVLTFGWLYAWRKGILRWT</sequence>
<keyword evidence="7" id="KW-0830">Ubiquinone</keyword>
<evidence type="ECO:0000256" key="3">
    <source>
        <dbReference type="ARBA" id="ARBA00022448"/>
    </source>
</evidence>
<feature type="transmembrane region" description="Helical" evidence="7">
    <location>
        <begin position="94"/>
        <end position="116"/>
    </location>
</feature>
<dbReference type="Pfam" id="PF00507">
    <property type="entry name" value="Oxidored_q4"/>
    <property type="match status" value="1"/>
</dbReference>
<gene>
    <name evidence="7" type="primary">nuoA</name>
    <name evidence="9" type="ORF">M2350_001018</name>
</gene>
<reference evidence="9 10" key="1">
    <citation type="submission" date="2022-08" db="EMBL/GenBank/DDBJ databases">
        <title>Bacterial and archaeal communities from various locations to study Microbial Dark Matter (Phase II).</title>
        <authorList>
            <person name="Stepanauskas R."/>
        </authorList>
    </citation>
    <scope>NUCLEOTIDE SEQUENCE [LARGE SCALE GENOMIC DNA]</scope>
    <source>
        <strain evidence="9 10">PD1</strain>
    </source>
</reference>
<keyword evidence="4 7" id="KW-0812">Transmembrane</keyword>
<feature type="transmembrane region" description="Helical" evidence="7">
    <location>
        <begin position="7"/>
        <end position="31"/>
    </location>
</feature>
<dbReference type="InterPro" id="IPR038430">
    <property type="entry name" value="NDAH_ubi_oxred_su3_sf"/>
</dbReference>
<dbReference type="InterPro" id="IPR023043">
    <property type="entry name" value="NAD(P)H_OxRDtase_bac/plastid"/>
</dbReference>
<keyword evidence="6 7" id="KW-0472">Membrane</keyword>
<evidence type="ECO:0000256" key="6">
    <source>
        <dbReference type="ARBA" id="ARBA00023136"/>
    </source>
</evidence>
<keyword evidence="5 7" id="KW-1133">Transmembrane helix</keyword>
<evidence type="ECO:0000256" key="2">
    <source>
        <dbReference type="ARBA" id="ARBA00008472"/>
    </source>
</evidence>
<evidence type="ECO:0000256" key="4">
    <source>
        <dbReference type="ARBA" id="ARBA00022692"/>
    </source>
</evidence>
<evidence type="ECO:0000256" key="8">
    <source>
        <dbReference type="RuleBase" id="RU003639"/>
    </source>
</evidence>
<evidence type="ECO:0000256" key="1">
    <source>
        <dbReference type="ARBA" id="ARBA00004141"/>
    </source>
</evidence>
<keyword evidence="7" id="KW-1278">Translocase</keyword>
<evidence type="ECO:0000313" key="10">
    <source>
        <dbReference type="Proteomes" id="UP001204798"/>
    </source>
</evidence>
<protein>
    <recommendedName>
        <fullName evidence="7">NADH-quinone oxidoreductase subunit A</fullName>
        <ecNumber evidence="7">7.1.1.-</ecNumber>
    </recommendedName>
    <alternativeName>
        <fullName evidence="7">NADH dehydrogenase I subunit A</fullName>
    </alternativeName>
    <alternativeName>
        <fullName evidence="7">NDH-1 subunit A</fullName>
    </alternativeName>
    <alternativeName>
        <fullName evidence="7">NUO1</fullName>
    </alternativeName>
</protein>
<accession>A0ABT2EL06</accession>